<dbReference type="RefSeq" id="WP_020153523.1">
    <property type="nucleotide sequence ID" value="NZ_JBAIZG010000011.1"/>
</dbReference>
<dbReference type="Proteomes" id="UP000075683">
    <property type="component" value="Unassembled WGS sequence"/>
</dbReference>
<reference evidence="10 12" key="2">
    <citation type="submission" date="2018-03" db="EMBL/GenBank/DDBJ databases">
        <authorList>
            <person name="Keele B.F."/>
        </authorList>
    </citation>
    <scope>NUCLEOTIDE SEQUENCE [LARGE SCALE GENOMIC DNA]</scope>
    <source>
        <strain evidence="10">ZCTH4_d</strain>
    </source>
</reference>
<keyword evidence="4" id="KW-1003">Cell membrane</keyword>
<dbReference type="AlphaFoldDB" id="A0A150MCJ6"/>
<feature type="transmembrane region" description="Helical" evidence="8">
    <location>
        <begin position="12"/>
        <end position="34"/>
    </location>
</feature>
<dbReference type="FunFam" id="1.10.3470.10:FF:000001">
    <property type="entry name" value="Vitamin B12 ABC transporter permease BtuC"/>
    <property type="match status" value="1"/>
</dbReference>
<dbReference type="PATRIC" id="fig|301148.3.peg.1104"/>
<evidence type="ECO:0000256" key="5">
    <source>
        <dbReference type="ARBA" id="ARBA00022692"/>
    </source>
</evidence>
<evidence type="ECO:0000313" key="12">
    <source>
        <dbReference type="Proteomes" id="UP000257014"/>
    </source>
</evidence>
<dbReference type="InterPro" id="IPR000522">
    <property type="entry name" value="ABC_transptr_permease_BtuC"/>
</dbReference>
<dbReference type="GO" id="GO:0022857">
    <property type="term" value="F:transmembrane transporter activity"/>
    <property type="evidence" value="ECO:0007669"/>
    <property type="project" value="InterPro"/>
</dbReference>
<comment type="similarity">
    <text evidence="2">Belongs to the binding-protein-dependent transport system permease family. FecCD subfamily.</text>
</comment>
<feature type="transmembrane region" description="Helical" evidence="8">
    <location>
        <begin position="155"/>
        <end position="177"/>
    </location>
</feature>
<evidence type="ECO:0000313" key="11">
    <source>
        <dbReference type="Proteomes" id="UP000075683"/>
    </source>
</evidence>
<dbReference type="EMBL" id="QEWE01000021">
    <property type="protein sequence ID" value="REJ27418.1"/>
    <property type="molecule type" value="Genomic_DNA"/>
</dbReference>
<reference evidence="9 11" key="1">
    <citation type="submission" date="2016-01" db="EMBL/GenBank/DDBJ databases">
        <title>Draft Genome Sequences of Seven Thermophilic Sporeformers Isolated from Foods.</title>
        <authorList>
            <person name="Berendsen E.M."/>
            <person name="Wells-Bennik M.H."/>
            <person name="Krawcyk A.O."/>
            <person name="De Jong A."/>
            <person name="Holsappel S."/>
            <person name="Eijlander R.T."/>
            <person name="Kuipers O.P."/>
        </authorList>
    </citation>
    <scope>NUCLEOTIDE SEQUENCE [LARGE SCALE GENOMIC DNA]</scope>
    <source>
        <strain evidence="9 11">B4135</strain>
    </source>
</reference>
<dbReference type="CDD" id="cd06550">
    <property type="entry name" value="TM_ABC_iron-siderophores_like"/>
    <property type="match status" value="1"/>
</dbReference>
<dbReference type="Gene3D" id="1.10.3470.10">
    <property type="entry name" value="ABC transporter involved in vitamin B12 uptake, BtuC"/>
    <property type="match status" value="1"/>
</dbReference>
<feature type="transmembrane region" description="Helical" evidence="8">
    <location>
        <begin position="313"/>
        <end position="332"/>
    </location>
</feature>
<dbReference type="GO" id="GO:0033214">
    <property type="term" value="P:siderophore-iron import into cell"/>
    <property type="evidence" value="ECO:0007669"/>
    <property type="project" value="TreeGrafter"/>
</dbReference>
<comment type="subcellular location">
    <subcellularLocation>
        <location evidence="1">Cell membrane</location>
        <topology evidence="1">Multi-pass membrane protein</topology>
    </subcellularLocation>
</comment>
<evidence type="ECO:0000256" key="1">
    <source>
        <dbReference type="ARBA" id="ARBA00004651"/>
    </source>
</evidence>
<keyword evidence="6 8" id="KW-1133">Transmembrane helix</keyword>
<evidence type="ECO:0000313" key="9">
    <source>
        <dbReference type="EMBL" id="KYD21992.1"/>
    </source>
</evidence>
<evidence type="ECO:0000256" key="3">
    <source>
        <dbReference type="ARBA" id="ARBA00022448"/>
    </source>
</evidence>
<name>A0A150MCJ6_9BACI</name>
<dbReference type="OrthoDB" id="9811721at2"/>
<dbReference type="PANTHER" id="PTHR30472">
    <property type="entry name" value="FERRIC ENTEROBACTIN TRANSPORT SYSTEM PERMEASE PROTEIN"/>
    <property type="match status" value="1"/>
</dbReference>
<feature type="transmembrane region" description="Helical" evidence="8">
    <location>
        <begin position="197"/>
        <end position="217"/>
    </location>
</feature>
<dbReference type="SUPFAM" id="SSF81345">
    <property type="entry name" value="ABC transporter involved in vitamin B12 uptake, BtuC"/>
    <property type="match status" value="1"/>
</dbReference>
<gene>
    <name evidence="9" type="ORF">B4135_1618</name>
    <name evidence="10" type="ORF">C6P37_11395</name>
</gene>
<evidence type="ECO:0000256" key="2">
    <source>
        <dbReference type="ARBA" id="ARBA00007935"/>
    </source>
</evidence>
<keyword evidence="3" id="KW-0813">Transport</keyword>
<accession>A0A150MCJ6</accession>
<protein>
    <submittedName>
        <fullName evidence="10">Iron ABC transporter permease</fullName>
    </submittedName>
</protein>
<feature type="transmembrane region" description="Helical" evidence="8">
    <location>
        <begin position="94"/>
        <end position="114"/>
    </location>
</feature>
<organism evidence="9 11">
    <name type="scientific">Caldibacillus debilis</name>
    <dbReference type="NCBI Taxonomy" id="301148"/>
    <lineage>
        <taxon>Bacteria</taxon>
        <taxon>Bacillati</taxon>
        <taxon>Bacillota</taxon>
        <taxon>Bacilli</taxon>
        <taxon>Bacillales</taxon>
        <taxon>Bacillaceae</taxon>
        <taxon>Caldibacillus</taxon>
    </lineage>
</organism>
<keyword evidence="5 8" id="KW-0812">Transmembrane</keyword>
<sequence length="336" mass="36214">MKGFPGSVKNWAIFGAALVLLFLVFLISMAAGYISLTPAQLLRTIAGSGTERENLILFDFRLPRILITVLAGMAFAVAGGVLQSITKNPLADPGILGIHSGAGVMVVLYISFFSVEPGSFVYILPLFAFLGGMITAAIIYVLSYKRGEGIHPFRLVLNGVGLATAWSGAVLMISIRLERSDYQFMANWLAGNIWGDDWPFVFAFLPWLVLFFLIIFARLQALNLLNVDEQAAIGLGVRVEKERWILLFSAVALASAAVSVTGGISFIGLIAPHMARRLVGPRHQVFLPLSALIGAILLLSADTIGRVILDPKGIPAGVIVAVIGAPYFLYLLSRQK</sequence>
<evidence type="ECO:0000256" key="4">
    <source>
        <dbReference type="ARBA" id="ARBA00022475"/>
    </source>
</evidence>
<dbReference type="EMBL" id="LQYT01000016">
    <property type="protein sequence ID" value="KYD21992.1"/>
    <property type="molecule type" value="Genomic_DNA"/>
</dbReference>
<evidence type="ECO:0000313" key="10">
    <source>
        <dbReference type="EMBL" id="REJ27418.1"/>
    </source>
</evidence>
<proteinExistence type="inferred from homology"/>
<dbReference type="PANTHER" id="PTHR30472:SF69">
    <property type="entry name" value="HEME-IRON TRANSPORT SYSTEM PERMEASE PROTEIN ISDF-RELATED"/>
    <property type="match status" value="1"/>
</dbReference>
<dbReference type="InterPro" id="IPR037294">
    <property type="entry name" value="ABC_BtuC-like"/>
</dbReference>
<evidence type="ECO:0000256" key="7">
    <source>
        <dbReference type="ARBA" id="ARBA00023136"/>
    </source>
</evidence>
<feature type="transmembrane region" description="Helical" evidence="8">
    <location>
        <begin position="283"/>
        <end position="301"/>
    </location>
</feature>
<feature type="transmembrane region" description="Helical" evidence="8">
    <location>
        <begin position="120"/>
        <end position="143"/>
    </location>
</feature>
<keyword evidence="7 8" id="KW-0472">Membrane</keyword>
<dbReference type="Proteomes" id="UP000257014">
    <property type="component" value="Unassembled WGS sequence"/>
</dbReference>
<dbReference type="GO" id="GO:0005886">
    <property type="term" value="C:plasma membrane"/>
    <property type="evidence" value="ECO:0007669"/>
    <property type="project" value="UniProtKB-SubCell"/>
</dbReference>
<evidence type="ECO:0000256" key="8">
    <source>
        <dbReference type="SAM" id="Phobius"/>
    </source>
</evidence>
<feature type="transmembrane region" description="Helical" evidence="8">
    <location>
        <begin position="244"/>
        <end position="271"/>
    </location>
</feature>
<dbReference type="Pfam" id="PF01032">
    <property type="entry name" value="FecCD"/>
    <property type="match status" value="1"/>
</dbReference>
<feature type="transmembrane region" description="Helical" evidence="8">
    <location>
        <begin position="62"/>
        <end position="82"/>
    </location>
</feature>
<dbReference type="STRING" id="301148.B4135_1618"/>
<comment type="caution">
    <text evidence="9">The sequence shown here is derived from an EMBL/GenBank/DDBJ whole genome shotgun (WGS) entry which is preliminary data.</text>
</comment>
<evidence type="ECO:0000256" key="6">
    <source>
        <dbReference type="ARBA" id="ARBA00022989"/>
    </source>
</evidence>